<evidence type="ECO:0000313" key="5">
    <source>
        <dbReference type="Proteomes" id="UP000264353"/>
    </source>
</evidence>
<evidence type="ECO:0000313" key="4">
    <source>
        <dbReference type="EMBL" id="RID43084.1"/>
    </source>
</evidence>
<gene>
    <name evidence="4" type="ORF">BRARA_J02917</name>
</gene>
<sequence>MFRERNDRSKAESSRQIRRRSQKDDEDIIKVPEFDYTDLIEKHKLSLVGRMFHQDGRSVEALLKHMPKRRIWDVEGRVRGMNLGNNKFQFDFDKEEDLHKVLMRRPCHFNKWSFSLERWTPTIEEDYPNSMLLWVTVIGIPSHYKKDESFRSIGEALGEVDKVDVDNGRVRVKINMDEPLQFERRAGYANGDVIKVKLQYEELHRHCYTCKRISHEEEENRIIRLKQKEMEELAAKEAFSYPTRGMEAPARLETYGRNHQDSILDRIPSNMNVKRNDRDNAEWSQRKEDGDLRNKISNRRDTLAKNVWNRLDQRYEEGNNPRDRERYHPYRQYPRENLREIRGGSESFNNRGRHGDSASSSSWRVKDTSDKSRDKSRQVRYQPRDTRERSKETRRNETSLRSYRTSPDSQRTVSESFRHRRGEVPARRQEYQGRHGTKLVWQPVRSDERTRKGAAITNEKSESEEERVRRLKGKAIVTDEVYRDAYMRTGSGAKGTLTIREPVDTNLPGHQVYLEPHKNLLKHTTGGELAQNCVDEAPKENETHDIGKDTGKQGQNDTQDLNKEIPPQDDGLMDEEEMNKIAEQYASVDFDMEEDLLDEDDLLVDMEDDEEVVPETQVIMKHQDSKKQTAEARKVKETKTKRASTQLQPGAGVEQEKQVTKRTEPAMRGRSLVPHGRRRGTRSPDTKGVAASKKLAVRGRASPKGKLVKHGRTQPARGSGSTEVPRNEVYPSALNGRKLFTATGSVGSQKPPSTQI</sequence>
<feature type="region of interest" description="Disordered" evidence="1">
    <location>
        <begin position="317"/>
        <end position="433"/>
    </location>
</feature>
<dbReference type="Proteomes" id="UP000264353">
    <property type="component" value="Chromosome A10"/>
</dbReference>
<dbReference type="InterPro" id="IPR025558">
    <property type="entry name" value="DUF4283"/>
</dbReference>
<dbReference type="PANTHER" id="PTHR31286:SF182">
    <property type="entry name" value="ZINC KNUCKLE CX2CX4HX4C DOMAIN-CONTAINING PROTEIN"/>
    <property type="match status" value="1"/>
</dbReference>
<feature type="compositionally biased region" description="Basic residues" evidence="1">
    <location>
        <begin position="695"/>
        <end position="712"/>
    </location>
</feature>
<feature type="compositionally biased region" description="Basic and acidic residues" evidence="1">
    <location>
        <begin position="654"/>
        <end position="667"/>
    </location>
</feature>
<reference evidence="4 5" key="1">
    <citation type="submission" date="2018-06" db="EMBL/GenBank/DDBJ databases">
        <title>WGS assembly of Brassica rapa FPsc.</title>
        <authorList>
            <person name="Bowman J."/>
            <person name="Kohchi T."/>
            <person name="Yamato K."/>
            <person name="Jenkins J."/>
            <person name="Shu S."/>
            <person name="Ishizaki K."/>
            <person name="Yamaoka S."/>
            <person name="Nishihama R."/>
            <person name="Nakamura Y."/>
            <person name="Berger F."/>
            <person name="Adam C."/>
            <person name="Aki S."/>
            <person name="Althoff F."/>
            <person name="Araki T."/>
            <person name="Arteaga-Vazquez M."/>
            <person name="Balasubrmanian S."/>
            <person name="Bauer D."/>
            <person name="Boehm C."/>
            <person name="Briginshaw L."/>
            <person name="Caballero-Perez J."/>
            <person name="Catarino B."/>
            <person name="Chen F."/>
            <person name="Chiyoda S."/>
            <person name="Chovatia M."/>
            <person name="Davies K."/>
            <person name="Delmans M."/>
            <person name="Demura T."/>
            <person name="Dierschke T."/>
            <person name="Dolan L."/>
            <person name="Dorantes-Acosta A."/>
            <person name="Eklund D."/>
            <person name="Florent S."/>
            <person name="Flores-Sandoval E."/>
            <person name="Fujiyama A."/>
            <person name="Fukuzawa H."/>
            <person name="Galik B."/>
            <person name="Grimanelli D."/>
            <person name="Grimwood J."/>
            <person name="Grossniklaus U."/>
            <person name="Hamada T."/>
            <person name="Haseloff J."/>
            <person name="Hetherington A."/>
            <person name="Higo A."/>
            <person name="Hirakawa Y."/>
            <person name="Hundley H."/>
            <person name="Ikeda Y."/>
            <person name="Inoue K."/>
            <person name="Inoue S."/>
            <person name="Ishida S."/>
            <person name="Jia Q."/>
            <person name="Kakita M."/>
            <person name="Kanazawa T."/>
            <person name="Kawai Y."/>
            <person name="Kawashima T."/>
            <person name="Kennedy M."/>
            <person name="Kinose K."/>
            <person name="Kinoshita T."/>
            <person name="Kohara Y."/>
            <person name="Koide E."/>
            <person name="Komatsu K."/>
            <person name="Kopischke S."/>
            <person name="Kubo M."/>
            <person name="Kyozuka J."/>
            <person name="Lagercrantz U."/>
            <person name="Lin S."/>
            <person name="Lindquist E."/>
            <person name="Lipzen A."/>
            <person name="Lu C."/>
            <person name="Luna E."/>
            <person name="Martienssen R."/>
            <person name="Minamino N."/>
            <person name="Mizutani M."/>
            <person name="Mizutani M."/>
            <person name="Mochizuki N."/>
            <person name="Monte I."/>
            <person name="Mosher R."/>
            <person name="Nagasaki H."/>
            <person name="Nakagami H."/>
            <person name="Naramoto S."/>
            <person name="Nishitani K."/>
            <person name="Ohtani M."/>
            <person name="Okamoto T."/>
            <person name="Okumura M."/>
            <person name="Phillips J."/>
            <person name="Pollak B."/>
            <person name="Reinders A."/>
            <person name="Roevekamp M."/>
            <person name="Sano R."/>
            <person name="Sawa S."/>
            <person name="Schmid M."/>
            <person name="Shirakawa M."/>
            <person name="Solano R."/>
            <person name="Spunde A."/>
            <person name="Suetsugu N."/>
            <person name="Sugano S."/>
            <person name="Sugiyama A."/>
            <person name="Sun R."/>
            <person name="Suzuki Y."/>
            <person name="Takenaka M."/>
            <person name="Takezawa D."/>
            <person name="Tomogane H."/>
            <person name="Tsuzuki M."/>
            <person name="Ueda T."/>
            <person name="Umeda M."/>
            <person name="Ward J."/>
            <person name="Watanabe Y."/>
            <person name="Yazaki K."/>
            <person name="Yokoyama R."/>
            <person name="Yoshitake Y."/>
            <person name="Yotsui I."/>
            <person name="Zachgo S."/>
            <person name="Schmutz J."/>
        </authorList>
    </citation>
    <scope>NUCLEOTIDE SEQUENCE [LARGE SCALE GENOMIC DNA]</scope>
    <source>
        <strain evidence="5">cv. B-3</strain>
    </source>
</reference>
<feature type="region of interest" description="Disordered" evidence="1">
    <location>
        <begin position="1"/>
        <end position="24"/>
    </location>
</feature>
<name>A0A397XUB6_BRACM</name>
<feature type="compositionally biased region" description="Basic and acidic residues" evidence="1">
    <location>
        <begin position="274"/>
        <end position="297"/>
    </location>
</feature>
<feature type="compositionally biased region" description="Basic and acidic residues" evidence="1">
    <location>
        <begin position="317"/>
        <end position="343"/>
    </location>
</feature>
<dbReference type="InterPro" id="IPR040256">
    <property type="entry name" value="At4g02000-like"/>
</dbReference>
<feature type="region of interest" description="Disordered" evidence="1">
    <location>
        <begin position="539"/>
        <end position="569"/>
    </location>
</feature>
<dbReference type="InterPro" id="IPR025836">
    <property type="entry name" value="Zn_knuckle_CX2CX4HX4C"/>
</dbReference>
<evidence type="ECO:0000259" key="2">
    <source>
        <dbReference type="Pfam" id="PF14111"/>
    </source>
</evidence>
<organism evidence="4 5">
    <name type="scientific">Brassica campestris</name>
    <name type="common">Field mustard</name>
    <dbReference type="NCBI Taxonomy" id="3711"/>
    <lineage>
        <taxon>Eukaryota</taxon>
        <taxon>Viridiplantae</taxon>
        <taxon>Streptophyta</taxon>
        <taxon>Embryophyta</taxon>
        <taxon>Tracheophyta</taxon>
        <taxon>Spermatophyta</taxon>
        <taxon>Magnoliopsida</taxon>
        <taxon>eudicotyledons</taxon>
        <taxon>Gunneridae</taxon>
        <taxon>Pentapetalae</taxon>
        <taxon>rosids</taxon>
        <taxon>malvids</taxon>
        <taxon>Brassicales</taxon>
        <taxon>Brassicaceae</taxon>
        <taxon>Brassiceae</taxon>
        <taxon>Brassica</taxon>
    </lineage>
</organism>
<feature type="domain" description="DUF4283" evidence="2">
    <location>
        <begin position="40"/>
        <end position="123"/>
    </location>
</feature>
<feature type="compositionally biased region" description="Basic and acidic residues" evidence="1">
    <location>
        <begin position="539"/>
        <end position="551"/>
    </location>
</feature>
<feature type="compositionally biased region" description="Basic and acidic residues" evidence="1">
    <location>
        <begin position="1"/>
        <end position="15"/>
    </location>
</feature>
<feature type="domain" description="Zinc knuckle CX2CX4HX4C" evidence="3">
    <location>
        <begin position="176"/>
        <end position="218"/>
    </location>
</feature>
<protein>
    <submittedName>
        <fullName evidence="4">Uncharacterized protein</fullName>
    </submittedName>
</protein>
<evidence type="ECO:0000256" key="1">
    <source>
        <dbReference type="SAM" id="MobiDB-lite"/>
    </source>
</evidence>
<dbReference type="PANTHER" id="PTHR31286">
    <property type="entry name" value="GLYCINE-RICH CELL WALL STRUCTURAL PROTEIN 1.8-LIKE"/>
    <property type="match status" value="1"/>
</dbReference>
<feature type="compositionally biased region" description="Basic and acidic residues" evidence="1">
    <location>
        <begin position="364"/>
        <end position="398"/>
    </location>
</feature>
<dbReference type="Pfam" id="PF14111">
    <property type="entry name" value="DUF4283"/>
    <property type="match status" value="1"/>
</dbReference>
<accession>A0A397XUB6</accession>
<feature type="region of interest" description="Disordered" evidence="1">
    <location>
        <begin position="620"/>
        <end position="731"/>
    </location>
</feature>
<feature type="region of interest" description="Disordered" evidence="1">
    <location>
        <begin position="256"/>
        <end position="297"/>
    </location>
</feature>
<proteinExistence type="predicted"/>
<feature type="compositionally biased region" description="Polar residues" evidence="1">
    <location>
        <begin position="399"/>
        <end position="415"/>
    </location>
</feature>
<dbReference type="Pfam" id="PF14392">
    <property type="entry name" value="zf-CCHC_4"/>
    <property type="match status" value="1"/>
</dbReference>
<feature type="compositionally biased region" description="Basic and acidic residues" evidence="1">
    <location>
        <begin position="621"/>
        <end position="640"/>
    </location>
</feature>
<feature type="compositionally biased region" description="Basic and acidic residues" evidence="1">
    <location>
        <begin position="422"/>
        <end position="433"/>
    </location>
</feature>
<dbReference type="AlphaFoldDB" id="A0A397XUB6"/>
<dbReference type="EMBL" id="CM010637">
    <property type="protein sequence ID" value="RID43084.1"/>
    <property type="molecule type" value="Genomic_DNA"/>
</dbReference>
<evidence type="ECO:0000259" key="3">
    <source>
        <dbReference type="Pfam" id="PF14392"/>
    </source>
</evidence>